<proteinExistence type="inferred from homology"/>
<dbReference type="InterPro" id="IPR003961">
    <property type="entry name" value="FN3_dom"/>
</dbReference>
<evidence type="ECO:0000256" key="9">
    <source>
        <dbReference type="SAM" id="SignalP"/>
    </source>
</evidence>
<dbReference type="CDD" id="cd00063">
    <property type="entry name" value="FN3"/>
    <property type="match status" value="1"/>
</dbReference>
<evidence type="ECO:0000256" key="2">
    <source>
        <dbReference type="ARBA" id="ARBA00004613"/>
    </source>
</evidence>
<comment type="catalytic activity">
    <reaction evidence="1">
        <text>Random hydrolysis of (1-&gt;4)-beta-D-mannosidic linkages in mannans, galactomannans and glucomannans.</text>
        <dbReference type="EC" id="3.2.1.78"/>
    </reaction>
</comment>
<evidence type="ECO:0000256" key="7">
    <source>
        <dbReference type="ARBA" id="ARBA00022801"/>
    </source>
</evidence>
<feature type="signal peptide" evidence="9">
    <location>
        <begin position="1"/>
        <end position="19"/>
    </location>
</feature>
<evidence type="ECO:0000256" key="5">
    <source>
        <dbReference type="ARBA" id="ARBA00022525"/>
    </source>
</evidence>
<protein>
    <recommendedName>
        <fullName evidence="4">mannan endo-1,4-beta-mannosidase</fullName>
        <ecNumber evidence="4">3.2.1.78</ecNumber>
    </recommendedName>
</protein>
<keyword evidence="6 9" id="KW-0732">Signal</keyword>
<feature type="domain" description="Glycoside hydrolase family 5" evidence="10">
    <location>
        <begin position="143"/>
        <end position="248"/>
    </location>
</feature>
<name>A6MI38_9CILI</name>
<dbReference type="Pfam" id="PF26410">
    <property type="entry name" value="GH5_mannosidase"/>
    <property type="match status" value="1"/>
</dbReference>
<dbReference type="GO" id="GO:0016985">
    <property type="term" value="F:mannan endo-1,4-beta-mannosidase activity"/>
    <property type="evidence" value="ECO:0007669"/>
    <property type="project" value="UniProtKB-EC"/>
</dbReference>
<dbReference type="InterPro" id="IPR045053">
    <property type="entry name" value="MAN-like"/>
</dbReference>
<feature type="chain" id="PRO_5002696958" description="mannan endo-1,4-beta-mannosidase" evidence="9">
    <location>
        <begin position="20"/>
        <end position="456"/>
    </location>
</feature>
<keyword evidence="5" id="KW-0964">Secreted</keyword>
<reference evidence="11" key="1">
    <citation type="journal article" date="2007" name="J. Eukaryot. Microbiol.">
        <title>Variation in macronuclear genome content of three ciliates with extensive chromosomal fragmentation: a preliminary analysis.</title>
        <authorList>
            <person name="McGrath C.L."/>
            <person name="Zufall R.A."/>
            <person name="Katz L.A."/>
        </authorList>
    </citation>
    <scope>NUCLEOTIDE SEQUENCE</scope>
    <source>
        <strain evidence="11">CCAP 1653/2</strain>
    </source>
</reference>
<dbReference type="GO" id="GO:0005576">
    <property type="term" value="C:extracellular region"/>
    <property type="evidence" value="ECO:0007669"/>
    <property type="project" value="UniProtKB-SubCell"/>
</dbReference>
<dbReference type="EMBL" id="EF125713">
    <property type="protein sequence ID" value="ABR27262.1"/>
    <property type="molecule type" value="Genomic_DNA"/>
</dbReference>
<evidence type="ECO:0000259" key="10">
    <source>
        <dbReference type="Pfam" id="PF26410"/>
    </source>
</evidence>
<dbReference type="InterPro" id="IPR013783">
    <property type="entry name" value="Ig-like_fold"/>
</dbReference>
<dbReference type="SUPFAM" id="SSF49265">
    <property type="entry name" value="Fibronectin type III"/>
    <property type="match status" value="1"/>
</dbReference>
<dbReference type="Gene3D" id="2.60.40.10">
    <property type="entry name" value="Immunoglobulins"/>
    <property type="match status" value="1"/>
</dbReference>
<dbReference type="PANTHER" id="PTHR31451">
    <property type="match status" value="1"/>
</dbReference>
<evidence type="ECO:0000313" key="11">
    <source>
        <dbReference type="EMBL" id="ABR27262.1"/>
    </source>
</evidence>
<accession>A6MI38</accession>
<dbReference type="InterPro" id="IPR017853">
    <property type="entry name" value="GH"/>
</dbReference>
<comment type="similarity">
    <text evidence="3">Belongs to the glycosyl hydrolase 5 (cellulase A) family.</text>
</comment>
<evidence type="ECO:0000256" key="1">
    <source>
        <dbReference type="ARBA" id="ARBA00001678"/>
    </source>
</evidence>
<evidence type="ECO:0000256" key="8">
    <source>
        <dbReference type="ARBA" id="ARBA00023295"/>
    </source>
</evidence>
<evidence type="ECO:0000256" key="3">
    <source>
        <dbReference type="ARBA" id="ARBA00005641"/>
    </source>
</evidence>
<sequence>MRATILIIELIIGLSAVNCFDYFITRNVDKIMEGPKEFRFISFNVPNMAVVEDPGWHSIDPWEQEDVLKTINQIGGRVIRIFTFSIKKYNDKPETKRHVYGINKYDEDLFRNFDKMLELCNKFGVRVIVPFINRFNGDFGGIDDFKAFRNKIHFYQDAQVRQDFKDMITHILNRTNVYTGVKYMDDKAILAWETGNEMNPPFHDWTKEIAAHIKSIDKNHLVMDGNYGIDSSSLSDPNIDIVSNHYYPGSSKTFAERCKADRKLSQGKKAFFAGEFGLAPIKMFFDLLDEVISDGTIGALIWSLRPHNKDGGFYEHREGTTNFHSYHWPGFYENNGYDEINVVNLVRDRAYKIQGKPIPPIPIPEAPYILHTESVHSINWRGSVGARVYDIERTTNPDGEWILIKNNITDIKQIEKEGPLLNDTSVQPGTSYYYRAKAKNIAGASDWSNVIGPIKA</sequence>
<organism evidence="11">
    <name type="scientific">Metopus es</name>
    <dbReference type="NCBI Taxonomy" id="392813"/>
    <lineage>
        <taxon>Eukaryota</taxon>
        <taxon>Sar</taxon>
        <taxon>Alveolata</taxon>
        <taxon>Ciliophora</taxon>
        <taxon>Intramacronucleata</taxon>
        <taxon>Armophorea</taxon>
        <taxon>Metopida</taxon>
        <taxon>Metopidae</taxon>
        <taxon>Metopus</taxon>
    </lineage>
</organism>
<keyword evidence="8" id="KW-0326">Glycosidase</keyword>
<dbReference type="GO" id="GO:0000272">
    <property type="term" value="P:polysaccharide catabolic process"/>
    <property type="evidence" value="ECO:0007669"/>
    <property type="project" value="InterPro"/>
</dbReference>
<dbReference type="CAZy" id="GH5">
    <property type="family name" value="Glycoside Hydrolase Family 5"/>
</dbReference>
<keyword evidence="7" id="KW-0378">Hydrolase</keyword>
<dbReference type="AlphaFoldDB" id="A6MI38"/>
<evidence type="ECO:0000256" key="4">
    <source>
        <dbReference type="ARBA" id="ARBA00012706"/>
    </source>
</evidence>
<evidence type="ECO:0000256" key="6">
    <source>
        <dbReference type="ARBA" id="ARBA00022729"/>
    </source>
</evidence>
<dbReference type="InterPro" id="IPR001547">
    <property type="entry name" value="Glyco_hydro_5"/>
</dbReference>
<dbReference type="SUPFAM" id="SSF51445">
    <property type="entry name" value="(Trans)glycosidases"/>
    <property type="match status" value="1"/>
</dbReference>
<dbReference type="Gene3D" id="3.20.20.80">
    <property type="entry name" value="Glycosidases"/>
    <property type="match status" value="1"/>
</dbReference>
<dbReference type="EC" id="3.2.1.78" evidence="4"/>
<comment type="subcellular location">
    <subcellularLocation>
        <location evidence="2">Secreted</location>
    </subcellularLocation>
</comment>
<dbReference type="PANTHER" id="PTHR31451:SF39">
    <property type="entry name" value="MANNAN ENDO-1,4-BETA-MANNOSIDASE 1"/>
    <property type="match status" value="1"/>
</dbReference>
<dbReference type="InterPro" id="IPR036116">
    <property type="entry name" value="FN3_sf"/>
</dbReference>